<dbReference type="RefSeq" id="XP_062684916.1">
    <property type="nucleotide sequence ID" value="XM_062824376.1"/>
</dbReference>
<evidence type="ECO:0000259" key="3">
    <source>
        <dbReference type="PROSITE" id="PS50238"/>
    </source>
</evidence>
<feature type="region of interest" description="Disordered" evidence="2">
    <location>
        <begin position="1458"/>
        <end position="1490"/>
    </location>
</feature>
<feature type="compositionally biased region" description="Polar residues" evidence="2">
    <location>
        <begin position="18"/>
        <end position="27"/>
    </location>
</feature>
<feature type="compositionally biased region" description="Polar residues" evidence="2">
    <location>
        <begin position="823"/>
        <end position="835"/>
    </location>
</feature>
<accession>A0AAE0JLU0</accession>
<feature type="coiled-coil region" evidence="1">
    <location>
        <begin position="1195"/>
        <end position="1222"/>
    </location>
</feature>
<feature type="compositionally biased region" description="Basic and acidic residues" evidence="2">
    <location>
        <begin position="842"/>
        <end position="859"/>
    </location>
</feature>
<feature type="compositionally biased region" description="Basic and acidic residues" evidence="2">
    <location>
        <begin position="559"/>
        <end position="583"/>
    </location>
</feature>
<dbReference type="SMART" id="SM00324">
    <property type="entry name" value="RhoGAP"/>
    <property type="match status" value="1"/>
</dbReference>
<dbReference type="GO" id="GO:0007165">
    <property type="term" value="P:signal transduction"/>
    <property type="evidence" value="ECO:0007669"/>
    <property type="project" value="InterPro"/>
</dbReference>
<feature type="compositionally biased region" description="Polar residues" evidence="2">
    <location>
        <begin position="1005"/>
        <end position="1017"/>
    </location>
</feature>
<feature type="region of interest" description="Disordered" evidence="2">
    <location>
        <begin position="1229"/>
        <end position="1263"/>
    </location>
</feature>
<evidence type="ECO:0000313" key="4">
    <source>
        <dbReference type="EMBL" id="KAK3351621.1"/>
    </source>
</evidence>
<evidence type="ECO:0000256" key="1">
    <source>
        <dbReference type="SAM" id="Coils"/>
    </source>
</evidence>
<feature type="region of interest" description="Disordered" evidence="2">
    <location>
        <begin position="413"/>
        <end position="901"/>
    </location>
</feature>
<feature type="compositionally biased region" description="Basic and acidic residues" evidence="2">
    <location>
        <begin position="810"/>
        <end position="822"/>
    </location>
</feature>
<proteinExistence type="predicted"/>
<feature type="region of interest" description="Disordered" evidence="2">
    <location>
        <begin position="49"/>
        <end position="76"/>
    </location>
</feature>
<dbReference type="Gene3D" id="1.10.555.10">
    <property type="entry name" value="Rho GTPase activation protein"/>
    <property type="match status" value="1"/>
</dbReference>
<dbReference type="InterPro" id="IPR008936">
    <property type="entry name" value="Rho_GTPase_activation_prot"/>
</dbReference>
<dbReference type="InterPro" id="IPR000198">
    <property type="entry name" value="RhoGAP_dom"/>
</dbReference>
<dbReference type="Proteomes" id="UP001278500">
    <property type="component" value="Unassembled WGS sequence"/>
</dbReference>
<comment type="caution">
    <text evidence="4">The sequence shown here is derived from an EMBL/GenBank/DDBJ whole genome shotgun (WGS) entry which is preliminary data.</text>
</comment>
<keyword evidence="5" id="KW-1185">Reference proteome</keyword>
<protein>
    <recommendedName>
        <fullName evidence="3">Rho-GAP domain-containing protein</fullName>
    </recommendedName>
</protein>
<feature type="domain" description="Rho-GAP" evidence="3">
    <location>
        <begin position="112"/>
        <end position="375"/>
    </location>
</feature>
<feature type="compositionally biased region" description="Basic and acidic residues" evidence="2">
    <location>
        <begin position="1468"/>
        <end position="1490"/>
    </location>
</feature>
<feature type="compositionally biased region" description="Polar residues" evidence="2">
    <location>
        <begin position="1097"/>
        <end position="1106"/>
    </location>
</feature>
<feature type="compositionally biased region" description="Basic and acidic residues" evidence="2">
    <location>
        <begin position="1229"/>
        <end position="1248"/>
    </location>
</feature>
<dbReference type="GeneID" id="87861530"/>
<feature type="coiled-coil region" evidence="1">
    <location>
        <begin position="1139"/>
        <end position="1166"/>
    </location>
</feature>
<dbReference type="Pfam" id="PF00620">
    <property type="entry name" value="RhoGAP"/>
    <property type="match status" value="1"/>
</dbReference>
<feature type="compositionally biased region" description="Polar residues" evidence="2">
    <location>
        <begin position="56"/>
        <end position="66"/>
    </location>
</feature>
<feature type="region of interest" description="Disordered" evidence="2">
    <location>
        <begin position="1"/>
        <end position="27"/>
    </location>
</feature>
<reference evidence="4" key="1">
    <citation type="journal article" date="2023" name="Mol. Phylogenet. Evol.">
        <title>Genome-scale phylogeny and comparative genomics of the fungal order Sordariales.</title>
        <authorList>
            <person name="Hensen N."/>
            <person name="Bonometti L."/>
            <person name="Westerberg I."/>
            <person name="Brannstrom I.O."/>
            <person name="Guillou S."/>
            <person name="Cros-Aarteil S."/>
            <person name="Calhoun S."/>
            <person name="Haridas S."/>
            <person name="Kuo A."/>
            <person name="Mondo S."/>
            <person name="Pangilinan J."/>
            <person name="Riley R."/>
            <person name="LaButti K."/>
            <person name="Andreopoulos B."/>
            <person name="Lipzen A."/>
            <person name="Chen C."/>
            <person name="Yan M."/>
            <person name="Daum C."/>
            <person name="Ng V."/>
            <person name="Clum A."/>
            <person name="Steindorff A."/>
            <person name="Ohm R.A."/>
            <person name="Martin F."/>
            <person name="Silar P."/>
            <person name="Natvig D.O."/>
            <person name="Lalanne C."/>
            <person name="Gautier V."/>
            <person name="Ament-Velasquez S.L."/>
            <person name="Kruys A."/>
            <person name="Hutchinson M.I."/>
            <person name="Powell A.J."/>
            <person name="Barry K."/>
            <person name="Miller A.N."/>
            <person name="Grigoriev I.V."/>
            <person name="Debuchy R."/>
            <person name="Gladieux P."/>
            <person name="Hiltunen Thoren M."/>
            <person name="Johannesson H."/>
        </authorList>
    </citation>
    <scope>NUCLEOTIDE SEQUENCE</scope>
    <source>
        <strain evidence="4">CBS 560.94</strain>
    </source>
</reference>
<dbReference type="EMBL" id="JAUEPP010000002">
    <property type="protein sequence ID" value="KAK3351621.1"/>
    <property type="molecule type" value="Genomic_DNA"/>
</dbReference>
<reference evidence="4" key="2">
    <citation type="submission" date="2023-06" db="EMBL/GenBank/DDBJ databases">
        <authorList>
            <consortium name="Lawrence Berkeley National Laboratory"/>
            <person name="Haridas S."/>
            <person name="Hensen N."/>
            <person name="Bonometti L."/>
            <person name="Westerberg I."/>
            <person name="Brannstrom I.O."/>
            <person name="Guillou S."/>
            <person name="Cros-Aarteil S."/>
            <person name="Calhoun S."/>
            <person name="Kuo A."/>
            <person name="Mondo S."/>
            <person name="Pangilinan J."/>
            <person name="Riley R."/>
            <person name="Labutti K."/>
            <person name="Andreopoulos B."/>
            <person name="Lipzen A."/>
            <person name="Chen C."/>
            <person name="Yanf M."/>
            <person name="Daum C."/>
            <person name="Ng V."/>
            <person name="Clum A."/>
            <person name="Steindorff A."/>
            <person name="Ohm R."/>
            <person name="Martin F."/>
            <person name="Silar P."/>
            <person name="Natvig D."/>
            <person name="Lalanne C."/>
            <person name="Gautier V."/>
            <person name="Ament-Velasquez S.L."/>
            <person name="Kruys A."/>
            <person name="Hutchinson M.I."/>
            <person name="Powell A.J."/>
            <person name="Barry K."/>
            <person name="Miller A.N."/>
            <person name="Grigoriev I.V."/>
            <person name="Debuchy R."/>
            <person name="Gladieux P."/>
            <person name="Thoren M.H."/>
            <person name="Johannesson H."/>
        </authorList>
    </citation>
    <scope>NUCLEOTIDE SEQUENCE</scope>
    <source>
        <strain evidence="4">CBS 560.94</strain>
    </source>
</reference>
<keyword evidence="1" id="KW-0175">Coiled coil</keyword>
<feature type="region of interest" description="Disordered" evidence="2">
    <location>
        <begin position="941"/>
        <end position="1044"/>
    </location>
</feature>
<feature type="compositionally biased region" description="Polar residues" evidence="2">
    <location>
        <begin position="941"/>
        <end position="960"/>
    </location>
</feature>
<sequence>MWEAAPMQTNSKIEETLSESTTDSLPSMGSVFFRPTTMMAPRRRGWFSRTFRRQPSGASNTSSAKSGRSERKASHRRSISDLALQLVHSAKRDVLKDEDLRSLVRLCGKTMFYLPSEYAPSSLILPTCLRATAQYLVQHATETRGVFRIPGSVRVVNALYDYYCTEGDPDEISSTTRCPSLPVHIKAGVHDVASAFKRLLSGLPGGILGSLPLFDAMVSIHSQLDGNPEATRTKQTKLRARLIALAVGSVRSQLRRELICAVFGLLCLIGRVAETALREDEFGRPLPTADLMGYNALGIVFGPLLVGDLLNSYSMRSSSVHLILSPVSPPPNCKWEKRKCKAPEEAIAHCFPNMDKVHVANSIAEMLITHWREVVKQMKSLDVLRVVGSGITDHCTSRKGSLRASVSEPFVLRKPPEWQQNGPQTVPFRVSESPFPPSPTPETRGRGPSGGLRADRPRPTLIIPRQRPRSSRSLSRGRLNTPGPVGLLSPTEEEPSGSGASLSKRQSKGSITFADETPSRQYREGQQFGSEYFERRQAGSPTKSRTVIPDSQTPRTIKRRDSLIKSFTEGHDVPLASFRDRKGNKSQGDAPVSVFDTLMTKIPTPRDRISVAEDSEPTPRPSVRAPSQDRMSTGSGRTDENGTLLGGKAKVKSSGYRLSRFPGWRWRERSNKSTDPVELAAEPPSPVIASSGRSSRQKGRRRLSFHLRKSATAASAEERAGQPVGDSSQMPTEYAAGPEETPKPSVKTHHYAGGPLSHFATLSRATGRIARADRSQEAPGKPTTAHDQSHAKSRARSLASKIPRARKSDRRQTQRSSRESVRRSTIPSKSPSEHTLASIPPEVKHEEDRINTHEEKQVPESRPSTVLKHDRMTDHAPSATSFDGDPRPPTTPARPTSYYSKSFTGSAARTMAAMFESAAAKDKDLKRPEFLPMPMKMTGNVLSHYTVNPPSPRKSLSSPFETPEKGTGGVRTDGRREHQEYEGSPKKSSGRGSHDGADGEDDRITSLSGTMGGSSRSSNERVNKQQSHETPRDSTGKADEDRVFMQERDIQLSRSTTNADDNKNKNLFGDEAQYVPLPQSPIVPRPSSAPAGAPDANKSSGASMEVSTRSQFLQSALSQSPRLLSQPNSATNTAIASDILIFQAQIRRLQRQLDIKTEENDHLRRKLASFGAGQCSLPKEVSVRRSTSIKLSEHLRQTERECKAWRERAEAAEMRVSILERLLRSKMDGKSFNEGEHGSEKTTTDSKSKSPTTSQHTFAAEAYRSSGTVRDRLRRLCGALDGCSESESHEGLEEAEEEEGTVRCSSIPVWSDGEDEGHGPSSYETEQNEDKRCVLQEKEANIQQNLTAEEDGSDDGEQILYLDVSVGKVRGRHPQETDEEVEDRLSAIMGSDGHHDYKWVEEEDADELDDHRTTLERRLARCYNIKVRGWETCKYCEEEVAWDEEEEETMVLMHKMMEGDEDGEEDEEVKKGYDKNRHVDVTEHAEMRIE</sequence>
<feature type="compositionally biased region" description="Basic residues" evidence="2">
    <location>
        <begin position="695"/>
        <end position="709"/>
    </location>
</feature>
<dbReference type="SUPFAM" id="SSF48350">
    <property type="entry name" value="GTPase activation domain, GAP"/>
    <property type="match status" value="1"/>
</dbReference>
<dbReference type="CDD" id="cd00159">
    <property type="entry name" value="RhoGAP"/>
    <property type="match status" value="1"/>
</dbReference>
<dbReference type="PROSITE" id="PS50238">
    <property type="entry name" value="RHOGAP"/>
    <property type="match status" value="1"/>
</dbReference>
<evidence type="ECO:0000313" key="5">
    <source>
        <dbReference type="Proteomes" id="UP001278500"/>
    </source>
</evidence>
<feature type="region of interest" description="Disordered" evidence="2">
    <location>
        <begin position="1283"/>
        <end position="1331"/>
    </location>
</feature>
<feature type="region of interest" description="Disordered" evidence="2">
    <location>
        <begin position="1076"/>
        <end position="1106"/>
    </location>
</feature>
<feature type="compositionally biased region" description="Polar residues" evidence="2">
    <location>
        <begin position="539"/>
        <end position="555"/>
    </location>
</feature>
<evidence type="ECO:0000256" key="2">
    <source>
        <dbReference type="SAM" id="MobiDB-lite"/>
    </source>
</evidence>
<feature type="compositionally biased region" description="Basic and acidic residues" evidence="2">
    <location>
        <begin position="1018"/>
        <end position="1044"/>
    </location>
</feature>
<organism evidence="4 5">
    <name type="scientific">Neurospora tetraspora</name>
    <dbReference type="NCBI Taxonomy" id="94610"/>
    <lineage>
        <taxon>Eukaryota</taxon>
        <taxon>Fungi</taxon>
        <taxon>Dikarya</taxon>
        <taxon>Ascomycota</taxon>
        <taxon>Pezizomycotina</taxon>
        <taxon>Sordariomycetes</taxon>
        <taxon>Sordariomycetidae</taxon>
        <taxon>Sordariales</taxon>
        <taxon>Sordariaceae</taxon>
        <taxon>Neurospora</taxon>
    </lineage>
</organism>
<name>A0AAE0JLU0_9PEZI</name>
<feature type="compositionally biased region" description="Basic and acidic residues" evidence="2">
    <location>
        <begin position="972"/>
        <end position="985"/>
    </location>
</feature>
<gene>
    <name evidence="4" type="ORF">B0H65DRAFT_422051</name>
</gene>
<feature type="compositionally biased region" description="Polar residues" evidence="2">
    <location>
        <begin position="498"/>
        <end position="510"/>
    </location>
</feature>